<feature type="domain" description="BRCT" evidence="18">
    <location>
        <begin position="775"/>
        <end position="853"/>
    </location>
</feature>
<keyword evidence="5" id="KW-0235">DNA replication</keyword>
<keyword evidence="20" id="KW-1185">Reference proteome</keyword>
<dbReference type="NCBIfam" id="TIGR00574">
    <property type="entry name" value="dnl1"/>
    <property type="match status" value="1"/>
</dbReference>
<reference evidence="19 20" key="1">
    <citation type="submission" date="2024-02" db="EMBL/GenBank/DDBJ databases">
        <authorList>
            <person name="Daric V."/>
            <person name="Darras S."/>
        </authorList>
    </citation>
    <scope>NUCLEOTIDE SEQUENCE [LARGE SCALE GENOMIC DNA]</scope>
</reference>
<dbReference type="SUPFAM" id="SSF52113">
    <property type="entry name" value="BRCT domain"/>
    <property type="match status" value="1"/>
</dbReference>
<evidence type="ECO:0000256" key="9">
    <source>
        <dbReference type="ARBA" id="ARBA00022833"/>
    </source>
</evidence>
<comment type="subcellular location">
    <subcellularLocation>
        <location evidence="2">Nucleus</location>
    </subcellularLocation>
</comment>
<keyword evidence="11" id="KW-0539">Nucleus</keyword>
<evidence type="ECO:0000313" key="20">
    <source>
        <dbReference type="Proteomes" id="UP001642483"/>
    </source>
</evidence>
<evidence type="ECO:0000256" key="12">
    <source>
        <dbReference type="ARBA" id="ARBA00034003"/>
    </source>
</evidence>
<dbReference type="Pfam" id="PF16759">
    <property type="entry name" value="LIG3_BRCT"/>
    <property type="match status" value="1"/>
</dbReference>
<dbReference type="PROSITE" id="PS00333">
    <property type="entry name" value="DNA_LIGASE_A2"/>
    <property type="match status" value="1"/>
</dbReference>
<dbReference type="InterPro" id="IPR036599">
    <property type="entry name" value="DNA_ligase_N_sf"/>
</dbReference>
<dbReference type="CDD" id="cd07967">
    <property type="entry name" value="OBF_DNA_ligase_III"/>
    <property type="match status" value="1"/>
</dbReference>
<dbReference type="EC" id="6.5.1.1" evidence="13"/>
<evidence type="ECO:0000256" key="13">
    <source>
        <dbReference type="RuleBase" id="RU000617"/>
    </source>
</evidence>
<dbReference type="InterPro" id="IPR012340">
    <property type="entry name" value="NA-bd_OB-fold"/>
</dbReference>
<dbReference type="Gene3D" id="3.30.470.30">
    <property type="entry name" value="DNA ligase/mRNA capping enzyme"/>
    <property type="match status" value="1"/>
</dbReference>
<dbReference type="EMBL" id="CAWYQH010000035">
    <property type="protein sequence ID" value="CAK8676604.1"/>
    <property type="molecule type" value="Genomic_DNA"/>
</dbReference>
<dbReference type="Pfam" id="PF01068">
    <property type="entry name" value="DNA_ligase_A_M"/>
    <property type="match status" value="1"/>
</dbReference>
<dbReference type="InterPro" id="IPR001510">
    <property type="entry name" value="Znf_PARP"/>
</dbReference>
<protein>
    <recommendedName>
        <fullName evidence="13">DNA ligase</fullName>
        <ecNumber evidence="13">6.5.1.1</ecNumber>
    </recommendedName>
</protein>
<dbReference type="Pfam" id="PF04679">
    <property type="entry name" value="DNA_ligase_A_C"/>
    <property type="match status" value="1"/>
</dbReference>
<dbReference type="InterPro" id="IPR036420">
    <property type="entry name" value="BRCT_dom_sf"/>
</dbReference>
<keyword evidence="8" id="KW-0863">Zinc-finger</keyword>
<dbReference type="Proteomes" id="UP001642483">
    <property type="component" value="Unassembled WGS sequence"/>
</dbReference>
<feature type="compositionally biased region" description="Low complexity" evidence="15">
    <location>
        <begin position="124"/>
        <end position="148"/>
    </location>
</feature>
<comment type="cofactor">
    <cofactor evidence="1">
        <name>Mg(2+)</name>
        <dbReference type="ChEBI" id="CHEBI:18420"/>
    </cofactor>
</comment>
<dbReference type="Gene3D" id="3.40.50.10190">
    <property type="entry name" value="BRCT domain"/>
    <property type="match status" value="1"/>
</dbReference>
<evidence type="ECO:0000256" key="5">
    <source>
        <dbReference type="ARBA" id="ARBA00022705"/>
    </source>
</evidence>
<dbReference type="Gene3D" id="3.30.1490.70">
    <property type="match status" value="1"/>
</dbReference>
<evidence type="ECO:0000256" key="1">
    <source>
        <dbReference type="ARBA" id="ARBA00001946"/>
    </source>
</evidence>
<keyword evidence="13" id="KW-0234">DNA repair</keyword>
<dbReference type="InterPro" id="IPR036957">
    <property type="entry name" value="Znf_PARP_sf"/>
</dbReference>
<feature type="region of interest" description="Disordered" evidence="15">
    <location>
        <begin position="110"/>
        <end position="155"/>
    </location>
</feature>
<dbReference type="CDD" id="cd07902">
    <property type="entry name" value="Adenylation_DNA_ligase_III"/>
    <property type="match status" value="1"/>
</dbReference>
<dbReference type="Pfam" id="PF00645">
    <property type="entry name" value="zf-PARP"/>
    <property type="match status" value="1"/>
</dbReference>
<name>A0ABP0FA75_CLALP</name>
<evidence type="ECO:0000259" key="17">
    <source>
        <dbReference type="PROSITE" id="PS50160"/>
    </source>
</evidence>
<dbReference type="Gene3D" id="3.30.1740.10">
    <property type="entry name" value="Zinc finger, PARP-type"/>
    <property type="match status" value="1"/>
</dbReference>
<evidence type="ECO:0000256" key="10">
    <source>
        <dbReference type="ARBA" id="ARBA00022840"/>
    </source>
</evidence>
<keyword evidence="4 13" id="KW-0436">Ligase</keyword>
<dbReference type="InterPro" id="IPR001357">
    <property type="entry name" value="BRCT_dom"/>
</dbReference>
<dbReference type="InterPro" id="IPR012309">
    <property type="entry name" value="DNA_ligase_ATP-dep_C"/>
</dbReference>
<dbReference type="InterPro" id="IPR012310">
    <property type="entry name" value="DNA_ligase_ATP-dep_cent"/>
</dbReference>
<comment type="similarity">
    <text evidence="3 14">Belongs to the ATP-dependent DNA ligase family.</text>
</comment>
<gene>
    <name evidence="19" type="ORF">CVLEPA_LOCUS6057</name>
</gene>
<keyword evidence="7 13" id="KW-0547">Nucleotide-binding</keyword>
<sequence length="853" mass="96349">MADTTKFSCDYGKRKSNCKKCKQPIEKGNPRIAKVVPNFFDDGETEMKQYHHIACMFEVFSRARATTKKVEDVSDLDGFADMNDDDKEDIKKRISELCCSQKLKKTVKKATPKKRKLPDVGVDTPPVKSKTTPISSPSTSAIVSSSAPVNQSINKNSKDNQFREFRRLCAMIADEASYNEKTNIVKNFLKSGSTGNGFTGDIYVILKLLMPGAVKRTYNLQSKQLVKLFSQIFQHDVDEMVTDLEQGDVSETIFKFFESSDQCPPTKKSSLTVHDVDQFLDKLSLLTREDNQRELLEKITKRCTANDLKTIIRFIKSDLKITAGPKHILDALAPNAHEAFKASRDLNDVINRVLDSRKAGGKSIEVRAALMTPVAPMLAEACKSVEQAMKKCPNGMYSEIKYDGERVQLHMKGGEFHFYSRSLKPVQQHKITHFDKFIPQAFPQGDNMILDSEVLLINTKTGNPLPFGTLGVHKKSKFQDANVCLFVFDILHFNGENVMKLSMRKRRKILEQHMTVIPNRVMLSEMKFVNKPDDLKQMIVRVIKEGLEGLVLKDVEGVYEPGKRHWLKVKKDYLMQGQMADSADLVVLGAYYGTGNKGGLMSVFLMGVYDDKQKRWCTVTKVGNGHDDKTLEKINKQLKVVKIGKDYNKVPKWLKVNKIHVPDLVVDDPKTSPVWEIVGTEFTKSESHTADGLSIRFPRVTKIRNDKTWENATSLSRLHVLYEKSKEESDVSVLLGIKQDSEAETSTLNVLSKPPGDLLEPIQNRKTIENTKASFLNNVFTGVRLFIPDEVKDNALMRRYVVAYNGDVTKDYELSNATHIVESGSLNNDSIPDSAKLVTPDHVWSCIRKKIML</sequence>
<keyword evidence="10 13" id="KW-0067">ATP-binding</keyword>
<comment type="catalytic activity">
    <reaction evidence="12 13">
        <text>ATP + (deoxyribonucleotide)n-3'-hydroxyl + 5'-phospho-(deoxyribonucleotide)m = (deoxyribonucleotide)n+m + AMP + diphosphate.</text>
        <dbReference type="EC" id="6.5.1.1"/>
    </reaction>
</comment>
<evidence type="ECO:0000259" key="18">
    <source>
        <dbReference type="PROSITE" id="PS50172"/>
    </source>
</evidence>
<dbReference type="PROSITE" id="PS50172">
    <property type="entry name" value="BRCT"/>
    <property type="match status" value="1"/>
</dbReference>
<keyword evidence="6" id="KW-0479">Metal-binding</keyword>
<dbReference type="SMART" id="SM01336">
    <property type="entry name" value="zf-PARP"/>
    <property type="match status" value="1"/>
</dbReference>
<dbReference type="SUPFAM" id="SSF56091">
    <property type="entry name" value="DNA ligase/mRNA capping enzyme, catalytic domain"/>
    <property type="match status" value="1"/>
</dbReference>
<proteinExistence type="inferred from homology"/>
<dbReference type="InterPro" id="IPR012308">
    <property type="entry name" value="DNA_ligase_ATP-dep_N"/>
</dbReference>
<dbReference type="PANTHER" id="PTHR45674:SF9">
    <property type="entry name" value="DNA LIGASE 3"/>
    <property type="match status" value="1"/>
</dbReference>
<dbReference type="PROSITE" id="PS50160">
    <property type="entry name" value="DNA_LIGASE_A3"/>
    <property type="match status" value="1"/>
</dbReference>
<dbReference type="SUPFAM" id="SSF57716">
    <property type="entry name" value="Glucocorticoid receptor-like (DNA-binding domain)"/>
    <property type="match status" value="1"/>
</dbReference>
<feature type="domain" description="PARP-type" evidence="16">
    <location>
        <begin position="7"/>
        <end position="98"/>
    </location>
</feature>
<keyword evidence="9" id="KW-0862">Zinc</keyword>
<dbReference type="Gene3D" id="2.40.50.140">
    <property type="entry name" value="Nucleic acid-binding proteins"/>
    <property type="match status" value="1"/>
</dbReference>
<evidence type="ECO:0000313" key="19">
    <source>
        <dbReference type="EMBL" id="CAK8676604.1"/>
    </source>
</evidence>
<evidence type="ECO:0000256" key="3">
    <source>
        <dbReference type="ARBA" id="ARBA00007572"/>
    </source>
</evidence>
<evidence type="ECO:0000256" key="11">
    <source>
        <dbReference type="ARBA" id="ARBA00023242"/>
    </source>
</evidence>
<dbReference type="SUPFAM" id="SSF50249">
    <property type="entry name" value="Nucleic acid-binding proteins"/>
    <property type="match status" value="1"/>
</dbReference>
<organism evidence="19 20">
    <name type="scientific">Clavelina lepadiformis</name>
    <name type="common">Light-bulb sea squirt</name>
    <name type="synonym">Ascidia lepadiformis</name>
    <dbReference type="NCBI Taxonomy" id="159417"/>
    <lineage>
        <taxon>Eukaryota</taxon>
        <taxon>Metazoa</taxon>
        <taxon>Chordata</taxon>
        <taxon>Tunicata</taxon>
        <taxon>Ascidiacea</taxon>
        <taxon>Aplousobranchia</taxon>
        <taxon>Clavelinidae</taxon>
        <taxon>Clavelina</taxon>
    </lineage>
</organism>
<comment type="caution">
    <text evidence="19">The sequence shown here is derived from an EMBL/GenBank/DDBJ whole genome shotgun (WGS) entry which is preliminary data.</text>
</comment>
<dbReference type="Pfam" id="PF04675">
    <property type="entry name" value="DNA_ligase_A_N"/>
    <property type="match status" value="1"/>
</dbReference>
<evidence type="ECO:0000256" key="2">
    <source>
        <dbReference type="ARBA" id="ARBA00004123"/>
    </source>
</evidence>
<evidence type="ECO:0000256" key="4">
    <source>
        <dbReference type="ARBA" id="ARBA00022598"/>
    </source>
</evidence>
<accession>A0ABP0FA75</accession>
<dbReference type="Gene3D" id="1.10.3260.10">
    <property type="entry name" value="DNA ligase, ATP-dependent, N-terminal domain"/>
    <property type="match status" value="1"/>
</dbReference>
<dbReference type="InterPro" id="IPR016059">
    <property type="entry name" value="DNA_ligase_ATP-dep_CS"/>
</dbReference>
<evidence type="ECO:0000256" key="15">
    <source>
        <dbReference type="SAM" id="MobiDB-lite"/>
    </source>
</evidence>
<evidence type="ECO:0000256" key="14">
    <source>
        <dbReference type="RuleBase" id="RU004196"/>
    </source>
</evidence>
<feature type="domain" description="ATP-dependent DNA ligase family profile" evidence="17">
    <location>
        <begin position="476"/>
        <end position="610"/>
    </location>
</feature>
<dbReference type="InterPro" id="IPR050191">
    <property type="entry name" value="ATP-dep_DNA_ligase"/>
</dbReference>
<dbReference type="InterPro" id="IPR000977">
    <property type="entry name" value="DNA_ligase_ATP-dep"/>
</dbReference>
<dbReference type="InterPro" id="IPR031916">
    <property type="entry name" value="LIG3_BRCT"/>
</dbReference>
<evidence type="ECO:0000259" key="16">
    <source>
        <dbReference type="PROSITE" id="PS50064"/>
    </source>
</evidence>
<evidence type="ECO:0000256" key="8">
    <source>
        <dbReference type="ARBA" id="ARBA00022771"/>
    </source>
</evidence>
<dbReference type="SUPFAM" id="SSF117018">
    <property type="entry name" value="ATP-dependent DNA ligase DNA-binding domain"/>
    <property type="match status" value="1"/>
</dbReference>
<evidence type="ECO:0000256" key="6">
    <source>
        <dbReference type="ARBA" id="ARBA00022723"/>
    </source>
</evidence>
<evidence type="ECO:0000256" key="7">
    <source>
        <dbReference type="ARBA" id="ARBA00022741"/>
    </source>
</evidence>
<dbReference type="PROSITE" id="PS00697">
    <property type="entry name" value="DNA_LIGASE_A1"/>
    <property type="match status" value="1"/>
</dbReference>
<dbReference type="PROSITE" id="PS50064">
    <property type="entry name" value="ZF_PARP_2"/>
    <property type="match status" value="1"/>
</dbReference>
<keyword evidence="13" id="KW-0227">DNA damage</keyword>
<dbReference type="PANTHER" id="PTHR45674">
    <property type="entry name" value="DNA LIGASE 1/3 FAMILY MEMBER"/>
    <property type="match status" value="1"/>
</dbReference>
<keyword evidence="13" id="KW-0233">DNA recombination</keyword>